<protein>
    <submittedName>
        <fullName evidence="1">Uncharacterized protein</fullName>
    </submittedName>
</protein>
<accession>A0ABC9U925</accession>
<gene>
    <name evidence="1" type="ORF">L402_03443</name>
</gene>
<dbReference type="AlphaFoldDB" id="A0ABC9U925"/>
<name>A0ABC9U925_ENTAS</name>
<evidence type="ECO:0000313" key="2">
    <source>
        <dbReference type="Proteomes" id="UP000017391"/>
    </source>
</evidence>
<sequence>MKSLITRELKAPFLLLAFTFNRINRQFREH</sequence>
<reference evidence="2" key="1">
    <citation type="submission" date="2013-09" db="EMBL/GenBank/DDBJ databases">
        <title>The Genome Sequence of Enterobacter cloacae BWH 31.</title>
        <authorList>
            <consortium name="The Broad Institute Genomics Platform"/>
            <consortium name="The Broad Institute Genome Sequencing Center for Infectious Disease"/>
            <person name="Murphy C."/>
            <person name="Cosimi L."/>
            <person name="Cerqueira G."/>
            <person name="Feldgarden M."/>
            <person name="Hung D."/>
            <person name="Onderdonk A.B."/>
            <person name="Ferraro M.J."/>
            <person name="Hooper D."/>
            <person name="Dekker J."/>
            <person name="O'Brien T."/>
            <person name="Huang S."/>
            <person name="Quan V."/>
            <person name="Ernst C."/>
            <person name="Delaney M."/>
            <person name="DuBois A."/>
            <person name="Young S.K."/>
            <person name="Zeng Q."/>
            <person name="Gargeya S."/>
            <person name="Fitzgerald M."/>
            <person name="Abouelleil A."/>
            <person name="Alvarado L."/>
            <person name="Berlin A.M."/>
            <person name="Chapman S.B."/>
            <person name="Gainer-Dewar J."/>
            <person name="Goldberg J."/>
            <person name="Gnerre S."/>
            <person name="Griggs A."/>
            <person name="Gujja S."/>
            <person name="Hansen M."/>
            <person name="Howarth C."/>
            <person name="Imamovic A."/>
            <person name="Ireland A."/>
            <person name="Larimer J."/>
            <person name="McCowan C."/>
            <person name="Murphy C."/>
            <person name="Pearson M."/>
            <person name="Poon T.W."/>
            <person name="Priest M."/>
            <person name="Roberts A."/>
            <person name="Saif S."/>
            <person name="Shea T."/>
            <person name="Sykes S."/>
            <person name="Wortman J."/>
            <person name="Nusbaum C."/>
            <person name="Birren B."/>
        </authorList>
    </citation>
    <scope>NUCLEOTIDE SEQUENCE [LARGE SCALE GENOMIC DNA]</scope>
    <source>
        <strain evidence="2">BWH 31</strain>
    </source>
</reference>
<proteinExistence type="predicted"/>
<evidence type="ECO:0000313" key="1">
    <source>
        <dbReference type="EMBL" id="ESM31141.1"/>
    </source>
</evidence>
<dbReference type="Proteomes" id="UP000017391">
    <property type="component" value="Unassembled WGS sequence"/>
</dbReference>
<comment type="caution">
    <text evidence="1">The sequence shown here is derived from an EMBL/GenBank/DDBJ whole genome shotgun (WGS) entry which is preliminary data.</text>
</comment>
<dbReference type="EMBL" id="AYIP01000011">
    <property type="protein sequence ID" value="ESM31141.1"/>
    <property type="molecule type" value="Genomic_DNA"/>
</dbReference>
<organism evidence="1 2">
    <name type="scientific">Enterobacter asburiae</name>
    <dbReference type="NCBI Taxonomy" id="61645"/>
    <lineage>
        <taxon>Bacteria</taxon>
        <taxon>Pseudomonadati</taxon>
        <taxon>Pseudomonadota</taxon>
        <taxon>Gammaproteobacteria</taxon>
        <taxon>Enterobacterales</taxon>
        <taxon>Enterobacteriaceae</taxon>
        <taxon>Enterobacter</taxon>
        <taxon>Enterobacter cloacae complex</taxon>
    </lineage>
</organism>